<reference evidence="2 3" key="1">
    <citation type="submission" date="2014-08" db="EMBL/GenBank/DDBJ databases">
        <title>Comparative genomics of the Paenibacillus odorifer group.</title>
        <authorList>
            <person name="den Bakker H.C."/>
            <person name="Tsai Y.-C."/>
            <person name="Martin N."/>
            <person name="Korlach J."/>
            <person name="Wiedmann M."/>
        </authorList>
    </citation>
    <scope>NUCLEOTIDE SEQUENCE [LARGE SCALE GENOMIC DNA]</scope>
    <source>
        <strain evidence="2 3">DSM 1735</strain>
    </source>
</reference>
<dbReference type="Pfam" id="PF03929">
    <property type="entry name" value="PepSY_TM"/>
    <property type="match status" value="1"/>
</dbReference>
<dbReference type="STRING" id="44251.PDUR_04080"/>
<dbReference type="eggNOG" id="COG3182">
    <property type="taxonomic scope" value="Bacteria"/>
</dbReference>
<dbReference type="InterPro" id="IPR005625">
    <property type="entry name" value="PepSY-ass_TM"/>
</dbReference>
<dbReference type="KEGG" id="pdu:PDUR_04080"/>
<keyword evidence="1" id="KW-1133">Transmembrane helix</keyword>
<keyword evidence="3" id="KW-1185">Reference proteome</keyword>
<feature type="transmembrane region" description="Helical" evidence="1">
    <location>
        <begin position="330"/>
        <end position="350"/>
    </location>
</feature>
<proteinExistence type="predicted"/>
<keyword evidence="1" id="KW-0472">Membrane</keyword>
<evidence type="ECO:0000256" key="1">
    <source>
        <dbReference type="SAM" id="Phobius"/>
    </source>
</evidence>
<evidence type="ECO:0000313" key="2">
    <source>
        <dbReference type="EMBL" id="AIQ11265.1"/>
    </source>
</evidence>
<feature type="transmembrane region" description="Helical" evidence="1">
    <location>
        <begin position="12"/>
        <end position="34"/>
    </location>
</feature>
<dbReference type="RefSeq" id="WP_042205194.1">
    <property type="nucleotide sequence ID" value="NZ_CP009288.1"/>
</dbReference>
<dbReference type="Proteomes" id="UP000029409">
    <property type="component" value="Chromosome"/>
</dbReference>
<dbReference type="EMBL" id="CP009288">
    <property type="protein sequence ID" value="AIQ11265.1"/>
    <property type="molecule type" value="Genomic_DNA"/>
</dbReference>
<accession>A0A089HKP1</accession>
<protein>
    <recommendedName>
        <fullName evidence="4">PepSY domain-containing protein</fullName>
    </recommendedName>
</protein>
<dbReference type="PANTHER" id="PTHR34219">
    <property type="entry name" value="IRON-REGULATED INNER MEMBRANE PROTEIN-RELATED"/>
    <property type="match status" value="1"/>
</dbReference>
<feature type="transmembrane region" description="Helical" evidence="1">
    <location>
        <begin position="140"/>
        <end position="163"/>
    </location>
</feature>
<name>A0A089HKP1_PAEDU</name>
<feature type="transmembrane region" description="Helical" evidence="1">
    <location>
        <begin position="184"/>
        <end position="207"/>
    </location>
</feature>
<dbReference type="AlphaFoldDB" id="A0A089HKP1"/>
<evidence type="ECO:0008006" key="4">
    <source>
        <dbReference type="Google" id="ProtNLM"/>
    </source>
</evidence>
<keyword evidence="1" id="KW-0812">Transmembrane</keyword>
<gene>
    <name evidence="2" type="ORF">PDUR_04080</name>
</gene>
<sequence length="369" mass="41959">MQFRKVILNIHLTLSLLAGLFIVVLSLTGSVLVFKNELTQAMYPELFKVTQGERISYQDAQKSILSQYPEAQFLRIYTPDEPVTGGAFQFWINNDGKREYVYVDPATGNILGTLDESAFPNKLSVFHRNLLLEKYHGFEIVGIVGFMFTFILISGLYLWWPGIKSMAQGFKRRKASNPYIKKNDLHRLIGIYSIPVLLIIAFTGAVYPFSEKILGWFGTGWTPPAQKLAVQVKPEGRLPVDELVRLAEQTTPSSKATLIILPTKPEKNIDIRLTRSYDPGAGHTGNVKVWMDPYNGQVLEKWDPKTNNVFYQTWVFPLHVGAYGGIITKVLYSIVGLMPSILMFTGIYIWQYKKRRRKKQQAEVQLNAS</sequence>
<evidence type="ECO:0000313" key="3">
    <source>
        <dbReference type="Proteomes" id="UP000029409"/>
    </source>
</evidence>
<organism evidence="2 3">
    <name type="scientific">Paenibacillus durus</name>
    <name type="common">Paenibacillus azotofixans</name>
    <dbReference type="NCBI Taxonomy" id="44251"/>
    <lineage>
        <taxon>Bacteria</taxon>
        <taxon>Bacillati</taxon>
        <taxon>Bacillota</taxon>
        <taxon>Bacilli</taxon>
        <taxon>Bacillales</taxon>
        <taxon>Paenibacillaceae</taxon>
        <taxon>Paenibacillus</taxon>
    </lineage>
</organism>